<evidence type="ECO:0000313" key="2">
    <source>
        <dbReference type="Proteomes" id="UP001152531"/>
    </source>
</evidence>
<comment type="caution">
    <text evidence="1">The sequence shown here is derived from an EMBL/GenBank/DDBJ whole genome shotgun (WGS) entry which is preliminary data.</text>
</comment>
<evidence type="ECO:0000313" key="1">
    <source>
        <dbReference type="EMBL" id="CAH6720623.1"/>
    </source>
</evidence>
<keyword evidence="2" id="KW-1185">Reference proteome</keyword>
<dbReference type="Proteomes" id="UP001152531">
    <property type="component" value="Unassembled WGS sequence"/>
</dbReference>
<gene>
    <name evidence="1" type="ORF">CLIB1444_04S04258</name>
</gene>
<organism evidence="1 2">
    <name type="scientific">[Candida] jaroonii</name>
    <dbReference type="NCBI Taxonomy" id="467808"/>
    <lineage>
        <taxon>Eukaryota</taxon>
        <taxon>Fungi</taxon>
        <taxon>Dikarya</taxon>
        <taxon>Ascomycota</taxon>
        <taxon>Saccharomycotina</taxon>
        <taxon>Pichiomycetes</taxon>
        <taxon>Debaryomycetaceae</taxon>
        <taxon>Yamadazyma</taxon>
    </lineage>
</organism>
<name>A0ACA9Y7I6_9ASCO</name>
<sequence>MIEYGCSNVSLKPQLPSLDVKIPLKYSTNDIKGTVADVFNTKISHHGQFLTTESFINNISIDILNDLKTVTLTPLRTSLDVKTHKIVVNLPNKIIPGCYSVNLVHTSDDPQIIFDFLDEKYLFITLVIDLKDFLKEDSFNLSKFNQWGHISVPYSFELRSQPFKFKSLDVHNFIISLDDGGLLHFRRSSTLSDFDIYNFDTYSLLGWFKARQNERVVDMIQDNNQLITLTINKVLKFWDLTTHELKSSLSLINNNFLNPGNYFLKLNDDIIFHATNSFESDHNVTFYKLNDGKLSTFQITTPLKRWYVQNFKIFQSENSYEMYVLWKCNISTMVVHYTLSSDFQTISIKSQDLTESSSENLNYYDELIISTAINTVREKLDLPLITEINEGIINDTVEKLGKPGLLSSICEEYNVLSQEGIDVTISNDEIIILQTNGFGVLRPLSYFEQFVTSDIAETDKLSMILSKLDIHLSTKTTNKVYDTFSKAPRVTNQLLTQISEMTNIKMSIDDITNTLNQYPHVVETLDNLIGKVITSETKEFLSSFDKAIVGRTIKDLQKRQKLVLTKVLILLSHVDAGDLSINYGEKIHNLFRNFAIVEAVDNLVVNSAFPVQTSVIEKYYYVCQVINDENYVIQMIGGLLRTGQWKSVYSILDRVNNKYLEGVIYLLNDEIKGLEYLDFDNYKNNNIDFEQLGLPEFIGFTDEGSYYHFLSQFIRKKFPQSAIEFQLKAIEFGNEDYESLFQLSIESSLDLDPLIKALSNLTTSPQFKTFLKKTILKLIELNKLNEIFNPFFLDYYKLIDTILWELVSSSDSITSIKFHEIIYSWRVNQGDLRGAAEGLYYFISHFKHDLSPQDLKLVYLKMIEFYLVIMNCLKSFQHDDEKWLLSGKIVTLNDIYGEYNNYLKKLNQL</sequence>
<protein>
    <submittedName>
        <fullName evidence="1">Uncharacterized protein</fullName>
    </submittedName>
</protein>
<reference evidence="1" key="1">
    <citation type="submission" date="2022-06" db="EMBL/GenBank/DDBJ databases">
        <authorList>
            <person name="Legras J.-L."/>
            <person name="Devillers H."/>
            <person name="Grondin C."/>
        </authorList>
    </citation>
    <scope>NUCLEOTIDE SEQUENCE</scope>
    <source>
        <strain evidence="1">CLIB 1444</strain>
    </source>
</reference>
<accession>A0ACA9Y7I6</accession>
<proteinExistence type="predicted"/>
<dbReference type="EMBL" id="CALSDN010000004">
    <property type="protein sequence ID" value="CAH6720623.1"/>
    <property type="molecule type" value="Genomic_DNA"/>
</dbReference>